<dbReference type="InterPro" id="IPR018060">
    <property type="entry name" value="HTH_AraC"/>
</dbReference>
<dbReference type="EMBL" id="CACSII010000017">
    <property type="protein sequence ID" value="CAA0113113.1"/>
    <property type="molecule type" value="Genomic_DNA"/>
</dbReference>
<dbReference type="Pfam" id="PF01965">
    <property type="entry name" value="DJ-1_PfpI"/>
    <property type="match status" value="1"/>
</dbReference>
<keyword evidence="3" id="KW-0804">Transcription</keyword>
<evidence type="ECO:0000256" key="3">
    <source>
        <dbReference type="ARBA" id="ARBA00023163"/>
    </source>
</evidence>
<dbReference type="PROSITE" id="PS01124">
    <property type="entry name" value="HTH_ARAC_FAMILY_2"/>
    <property type="match status" value="1"/>
</dbReference>
<dbReference type="InterPro" id="IPR009057">
    <property type="entry name" value="Homeodomain-like_sf"/>
</dbReference>
<dbReference type="PANTHER" id="PTHR43130">
    <property type="entry name" value="ARAC-FAMILY TRANSCRIPTIONAL REGULATOR"/>
    <property type="match status" value="1"/>
</dbReference>
<organism evidence="5 6">
    <name type="scientific">BD1-7 clade bacterium</name>
    <dbReference type="NCBI Taxonomy" id="2029982"/>
    <lineage>
        <taxon>Bacteria</taxon>
        <taxon>Pseudomonadati</taxon>
        <taxon>Pseudomonadota</taxon>
        <taxon>Gammaproteobacteria</taxon>
        <taxon>Cellvibrionales</taxon>
        <taxon>Spongiibacteraceae</taxon>
        <taxon>BD1-7 clade</taxon>
    </lineage>
</organism>
<keyword evidence="1" id="KW-0805">Transcription regulation</keyword>
<reference evidence="5 6" key="1">
    <citation type="submission" date="2019-11" db="EMBL/GenBank/DDBJ databases">
        <authorList>
            <person name="Holert J."/>
        </authorList>
    </citation>
    <scope>NUCLEOTIDE SEQUENCE [LARGE SCALE GENOMIC DNA]</scope>
    <source>
        <strain evidence="5">BC5_2</strain>
    </source>
</reference>
<dbReference type="InterPro" id="IPR018062">
    <property type="entry name" value="HTH_AraC-typ_CS"/>
</dbReference>
<dbReference type="InterPro" id="IPR002818">
    <property type="entry name" value="DJ-1/PfpI"/>
</dbReference>
<dbReference type="Gene3D" id="3.40.50.880">
    <property type="match status" value="1"/>
</dbReference>
<dbReference type="GO" id="GO:0043565">
    <property type="term" value="F:sequence-specific DNA binding"/>
    <property type="evidence" value="ECO:0007669"/>
    <property type="project" value="InterPro"/>
</dbReference>
<feature type="domain" description="HTH araC/xylS-type" evidence="4">
    <location>
        <begin position="207"/>
        <end position="305"/>
    </location>
</feature>
<proteinExistence type="predicted"/>
<keyword evidence="2" id="KW-0238">DNA-binding</keyword>
<dbReference type="AlphaFoldDB" id="A0A5S9PVY9"/>
<dbReference type="InterPro" id="IPR020449">
    <property type="entry name" value="Tscrpt_reg_AraC-type_HTH"/>
</dbReference>
<dbReference type="GO" id="GO:0003700">
    <property type="term" value="F:DNA-binding transcription factor activity"/>
    <property type="evidence" value="ECO:0007669"/>
    <property type="project" value="InterPro"/>
</dbReference>
<accession>A0A5S9PVY9</accession>
<protein>
    <submittedName>
        <fullName evidence="5">HTH-type transcriptional regulator CdhR</fullName>
    </submittedName>
</protein>
<gene>
    <name evidence="5" type="primary">cdhR_1</name>
    <name evidence="5" type="ORF">DPBNPPHM_01620</name>
</gene>
<evidence type="ECO:0000256" key="1">
    <source>
        <dbReference type="ARBA" id="ARBA00023015"/>
    </source>
</evidence>
<evidence type="ECO:0000313" key="5">
    <source>
        <dbReference type="EMBL" id="CAA0113113.1"/>
    </source>
</evidence>
<dbReference type="Pfam" id="PF12833">
    <property type="entry name" value="HTH_18"/>
    <property type="match status" value="1"/>
</dbReference>
<dbReference type="PROSITE" id="PS00041">
    <property type="entry name" value="HTH_ARAC_FAMILY_1"/>
    <property type="match status" value="1"/>
</dbReference>
<dbReference type="PANTHER" id="PTHR43130:SF3">
    <property type="entry name" value="HTH-TYPE TRANSCRIPTIONAL REGULATOR RV1931C"/>
    <property type="match status" value="1"/>
</dbReference>
<sequence>MQPAPISVLVIDYPGAMQSAIAGWKDLFALANRMTEEDAADTRFIVDYAHVDHLPANTVYTLVLLPPSVEGDYYCTPARALIDWLLQHHQQGSVLCSACAGSFILAATGLVDGRPVTTHWALANELADAYPQLRLDAQEILVNDGDIISAGGLMSWVDLGLEIVAQYASAATMRKLGRYMIVDTAKRQQQYYSSFSPRFDHGDASVVKAQHFLQQHYTKPLRIPDLAKHTHLSQRTLLRRFTENTELSPLMYLQRVRVQKACDLLESSQQSIESITYQVGYNDVSAFRKIFKRTMGLSPAEFRLRFGGLR</sequence>
<dbReference type="SUPFAM" id="SSF52317">
    <property type="entry name" value="Class I glutamine amidotransferase-like"/>
    <property type="match status" value="1"/>
</dbReference>
<dbReference type="InterPro" id="IPR029062">
    <property type="entry name" value="Class_I_gatase-like"/>
</dbReference>
<evidence type="ECO:0000313" key="6">
    <source>
        <dbReference type="Proteomes" id="UP000434580"/>
    </source>
</evidence>
<dbReference type="Proteomes" id="UP000434580">
    <property type="component" value="Unassembled WGS sequence"/>
</dbReference>
<dbReference type="SUPFAM" id="SSF46689">
    <property type="entry name" value="Homeodomain-like"/>
    <property type="match status" value="2"/>
</dbReference>
<dbReference type="PRINTS" id="PR00032">
    <property type="entry name" value="HTHARAC"/>
</dbReference>
<dbReference type="Gene3D" id="1.10.10.60">
    <property type="entry name" value="Homeodomain-like"/>
    <property type="match status" value="1"/>
</dbReference>
<evidence type="ECO:0000256" key="2">
    <source>
        <dbReference type="ARBA" id="ARBA00023125"/>
    </source>
</evidence>
<name>A0A5S9PVY9_9GAMM</name>
<evidence type="ECO:0000259" key="4">
    <source>
        <dbReference type="PROSITE" id="PS01124"/>
    </source>
</evidence>
<dbReference type="InterPro" id="IPR052158">
    <property type="entry name" value="INH-QAR"/>
</dbReference>
<dbReference type="SMART" id="SM00342">
    <property type="entry name" value="HTH_ARAC"/>
    <property type="match status" value="1"/>
</dbReference>